<accession>A0A8E2EF77</accession>
<name>A0A8E2EF77_9PEZI</name>
<dbReference type="CDD" id="cd02440">
    <property type="entry name" value="AdoMet_MTases"/>
    <property type="match status" value="1"/>
</dbReference>
<dbReference type="InterPro" id="IPR029063">
    <property type="entry name" value="SAM-dependent_MTases_sf"/>
</dbReference>
<dbReference type="PANTHER" id="PTHR43591">
    <property type="entry name" value="METHYLTRANSFERASE"/>
    <property type="match status" value="1"/>
</dbReference>
<dbReference type="GO" id="GO:0008168">
    <property type="term" value="F:methyltransferase activity"/>
    <property type="evidence" value="ECO:0007669"/>
    <property type="project" value="TreeGrafter"/>
</dbReference>
<feature type="compositionally biased region" description="Acidic residues" evidence="1">
    <location>
        <begin position="1"/>
        <end position="11"/>
    </location>
</feature>
<feature type="compositionally biased region" description="Polar residues" evidence="1">
    <location>
        <begin position="213"/>
        <end position="224"/>
    </location>
</feature>
<proteinExistence type="predicted"/>
<dbReference type="EMBL" id="KV744880">
    <property type="protein sequence ID" value="OCK82691.1"/>
    <property type="molecule type" value="Genomic_DNA"/>
</dbReference>
<keyword evidence="3" id="KW-1185">Reference proteome</keyword>
<dbReference type="Gene3D" id="3.40.50.150">
    <property type="entry name" value="Vaccinia Virus protein VP39"/>
    <property type="match status" value="2"/>
</dbReference>
<dbReference type="Proteomes" id="UP000250266">
    <property type="component" value="Unassembled WGS sequence"/>
</dbReference>
<evidence type="ECO:0000256" key="1">
    <source>
        <dbReference type="SAM" id="MobiDB-lite"/>
    </source>
</evidence>
<feature type="region of interest" description="Disordered" evidence="1">
    <location>
        <begin position="1"/>
        <end position="37"/>
    </location>
</feature>
<feature type="region of interest" description="Disordered" evidence="1">
    <location>
        <begin position="189"/>
        <end position="262"/>
    </location>
</feature>
<protein>
    <recommendedName>
        <fullName evidence="4">S-adenosyl-L-methionine-dependent methyltransferase</fullName>
    </recommendedName>
</protein>
<gene>
    <name evidence="2" type="ORF">K432DRAFT_415159</name>
</gene>
<organism evidence="2 3">
    <name type="scientific">Lepidopterella palustris CBS 459.81</name>
    <dbReference type="NCBI Taxonomy" id="1314670"/>
    <lineage>
        <taxon>Eukaryota</taxon>
        <taxon>Fungi</taxon>
        <taxon>Dikarya</taxon>
        <taxon>Ascomycota</taxon>
        <taxon>Pezizomycotina</taxon>
        <taxon>Dothideomycetes</taxon>
        <taxon>Pleosporomycetidae</taxon>
        <taxon>Mytilinidiales</taxon>
        <taxon>Argynnaceae</taxon>
        <taxon>Lepidopterella</taxon>
    </lineage>
</organism>
<dbReference type="Pfam" id="PF13489">
    <property type="entry name" value="Methyltransf_23"/>
    <property type="match status" value="1"/>
</dbReference>
<reference evidence="2 3" key="1">
    <citation type="journal article" date="2016" name="Nat. Commun.">
        <title>Ectomycorrhizal ecology is imprinted in the genome of the dominant symbiotic fungus Cenococcum geophilum.</title>
        <authorList>
            <consortium name="DOE Joint Genome Institute"/>
            <person name="Peter M."/>
            <person name="Kohler A."/>
            <person name="Ohm R.A."/>
            <person name="Kuo A."/>
            <person name="Krutzmann J."/>
            <person name="Morin E."/>
            <person name="Arend M."/>
            <person name="Barry K.W."/>
            <person name="Binder M."/>
            <person name="Choi C."/>
            <person name="Clum A."/>
            <person name="Copeland A."/>
            <person name="Grisel N."/>
            <person name="Haridas S."/>
            <person name="Kipfer T."/>
            <person name="LaButti K."/>
            <person name="Lindquist E."/>
            <person name="Lipzen A."/>
            <person name="Maire R."/>
            <person name="Meier B."/>
            <person name="Mihaltcheva S."/>
            <person name="Molinier V."/>
            <person name="Murat C."/>
            <person name="Poggeler S."/>
            <person name="Quandt C.A."/>
            <person name="Sperisen C."/>
            <person name="Tritt A."/>
            <person name="Tisserant E."/>
            <person name="Crous P.W."/>
            <person name="Henrissat B."/>
            <person name="Nehls U."/>
            <person name="Egli S."/>
            <person name="Spatafora J.W."/>
            <person name="Grigoriev I.V."/>
            <person name="Martin F.M."/>
        </authorList>
    </citation>
    <scope>NUCLEOTIDE SEQUENCE [LARGE SCALE GENOMIC DNA]</scope>
    <source>
        <strain evidence="2 3">CBS 459.81</strain>
    </source>
</reference>
<evidence type="ECO:0000313" key="3">
    <source>
        <dbReference type="Proteomes" id="UP000250266"/>
    </source>
</evidence>
<dbReference type="SUPFAM" id="SSF53335">
    <property type="entry name" value="S-adenosyl-L-methionine-dependent methyltransferases"/>
    <property type="match status" value="1"/>
</dbReference>
<dbReference type="AlphaFoldDB" id="A0A8E2EF77"/>
<evidence type="ECO:0008006" key="4">
    <source>
        <dbReference type="Google" id="ProtNLM"/>
    </source>
</evidence>
<dbReference type="PANTHER" id="PTHR43591:SF10">
    <property type="entry name" value="ABC TRANSMEMBRANE TYPE-1 DOMAIN-CONTAINING PROTEIN-RELATED"/>
    <property type="match status" value="1"/>
</dbReference>
<sequence length="507" mass="55265">MEEDPPPPDDPAEAHTAQRQRERGRSESSLNSVSDKSINSTRTLHSVDLTTVTENARTYPNSTYYMPCDAAEQDRLSIMHQVYLSALSGALTSAPITAAVTRILDIGTGPGDWAVGISERFPYAEVVGVDLAVWDVEAVEEAGRVGAGGHAEEWKGGGVRWEIDDLDIWGVEVGLDELSKGMDNIGLETHQEEDAEMDTRHKRTDLAEPTPTEPNDSTESNRPLNHQVKDGSPHLPPETQSSTPPKGKSKAPASAHTSNPYTLDSPSPIGWNFSEPFDFIHARGLKGAFANWSDVYSEIYANLAPGGWVEIVDYEFRLPGANGGLTDSTTSHATPASATPCPSFPHLQILYNETLQASRRAGKPLGTDHLAPSLLENAGFCDVRTTQVNVPVGTWPKDERQRAVGKMFLVAAMEGLEAVCLRLLTRWGENSGEEGGGRWTEGKVRALCENVKMELLEIGKSGGAEGWCKLAVERELDAPLRAWGWNGQGFKVHRYYSFIALSEMRCG</sequence>
<dbReference type="OrthoDB" id="2013972at2759"/>
<evidence type="ECO:0000313" key="2">
    <source>
        <dbReference type="EMBL" id="OCK82691.1"/>
    </source>
</evidence>